<keyword evidence="4" id="KW-1185">Reference proteome</keyword>
<feature type="coiled-coil region" evidence="1">
    <location>
        <begin position="371"/>
        <end position="405"/>
    </location>
</feature>
<evidence type="ECO:0000256" key="2">
    <source>
        <dbReference type="SAM" id="MobiDB-lite"/>
    </source>
</evidence>
<sequence>MASKSPVLKKAKVEYVIGDKSTKRRVDKSSACNAQNSLEKGKMKRWPRTRVYSLSPPSRPRSRSRRNVRPAAHNCFYCDWSDEVVELLHKTDIFLHNFRAAEHAMQHDEESMMEQDTSVDDRREKLALVLRQQVLMHGCVLDEKHKAIILGFARDLEREQEEEYKRRFMKEEERRKELVELLKTMLINQNNRRLEHEEGATKEIEILKQKHLMDESKIVHKQEIIDKFKRGEFAKLKERLVKDYSKKEEKEAKGETERLKDHSEKKKKKEEKVAKKETERPTYQLAGDGVDDVECDLTKEEDFEEFDKRMTEKDNEYKELIRKYTQMAARGEAAGEAEYAEVARVKEDVRTMTEEMMRGMVELRRMDEADRERERAAYEEYNEMVRQYNREMERSEEEAGEDNDVLKMTDEMLLSSFMMEATPSEEDKEWEREWRRKQDVLEEEYGQLVRQYNMVMGISEEKEEKEEKNEGEKEKGEVEEKEKVDDAVPTEPPTESLTPAERLKNYPIDLPSEHVSVQEVHAYLTEHLVPCRECGFPVHALPIPSCAPTRTADGGRVFEGGVPAEMTVFFYCEPCNSISEYGMRVPLRGLVDRSLDQITAIVGLAVDPQQMK</sequence>
<feature type="compositionally biased region" description="Basic and acidic residues" evidence="2">
    <location>
        <begin position="460"/>
        <end position="486"/>
    </location>
</feature>
<accession>A0A8R1YHJ9</accession>
<evidence type="ECO:0000313" key="3">
    <source>
        <dbReference type="EnsemblMetazoa" id="PPA22999.1"/>
    </source>
</evidence>
<feature type="compositionally biased region" description="Basic and acidic residues" evidence="2">
    <location>
        <begin position="245"/>
        <end position="280"/>
    </location>
</feature>
<proteinExistence type="predicted"/>
<feature type="region of interest" description="Disordered" evidence="2">
    <location>
        <begin position="460"/>
        <end position="498"/>
    </location>
</feature>
<gene>
    <name evidence="3" type="primary">WBGene00112553</name>
</gene>
<protein>
    <submittedName>
        <fullName evidence="3">Uncharacterized protein</fullName>
    </submittedName>
</protein>
<name>A0A2A6CCI8_PRIPA</name>
<reference evidence="4" key="1">
    <citation type="journal article" date="2008" name="Nat. Genet.">
        <title>The Pristionchus pacificus genome provides a unique perspective on nematode lifestyle and parasitism.</title>
        <authorList>
            <person name="Dieterich C."/>
            <person name="Clifton S.W."/>
            <person name="Schuster L.N."/>
            <person name="Chinwalla A."/>
            <person name="Delehaunty K."/>
            <person name="Dinkelacker I."/>
            <person name="Fulton L."/>
            <person name="Fulton R."/>
            <person name="Godfrey J."/>
            <person name="Minx P."/>
            <person name="Mitreva M."/>
            <person name="Roeseler W."/>
            <person name="Tian H."/>
            <person name="Witte H."/>
            <person name="Yang S.P."/>
            <person name="Wilson R.K."/>
            <person name="Sommer R.J."/>
        </authorList>
    </citation>
    <scope>NUCLEOTIDE SEQUENCE [LARGE SCALE GENOMIC DNA]</scope>
    <source>
        <strain evidence="4">PS312</strain>
    </source>
</reference>
<dbReference type="EnsemblMetazoa" id="PPA22999.1">
    <property type="protein sequence ID" value="PPA22999.1"/>
    <property type="gene ID" value="WBGene00112553"/>
</dbReference>
<keyword evidence="1" id="KW-0175">Coiled coil</keyword>
<evidence type="ECO:0000256" key="1">
    <source>
        <dbReference type="SAM" id="Coils"/>
    </source>
</evidence>
<accession>A0A2A6CCI8</accession>
<evidence type="ECO:0000313" key="4">
    <source>
        <dbReference type="Proteomes" id="UP000005239"/>
    </source>
</evidence>
<dbReference type="Proteomes" id="UP000005239">
    <property type="component" value="Unassembled WGS sequence"/>
</dbReference>
<dbReference type="AlphaFoldDB" id="A0A2A6CCI8"/>
<reference evidence="3" key="2">
    <citation type="submission" date="2022-06" db="UniProtKB">
        <authorList>
            <consortium name="EnsemblMetazoa"/>
        </authorList>
    </citation>
    <scope>IDENTIFICATION</scope>
    <source>
        <strain evidence="3">PS312</strain>
    </source>
</reference>
<organism evidence="3 4">
    <name type="scientific">Pristionchus pacificus</name>
    <name type="common">Parasitic nematode worm</name>
    <dbReference type="NCBI Taxonomy" id="54126"/>
    <lineage>
        <taxon>Eukaryota</taxon>
        <taxon>Metazoa</taxon>
        <taxon>Ecdysozoa</taxon>
        <taxon>Nematoda</taxon>
        <taxon>Chromadorea</taxon>
        <taxon>Rhabditida</taxon>
        <taxon>Rhabditina</taxon>
        <taxon>Diplogasteromorpha</taxon>
        <taxon>Diplogasteroidea</taxon>
        <taxon>Neodiplogasteridae</taxon>
        <taxon>Pristionchus</taxon>
    </lineage>
</organism>
<feature type="region of interest" description="Disordered" evidence="2">
    <location>
        <begin position="25"/>
        <end position="45"/>
    </location>
</feature>
<feature type="region of interest" description="Disordered" evidence="2">
    <location>
        <begin position="245"/>
        <end position="282"/>
    </location>
</feature>